<evidence type="ECO:0000313" key="1">
    <source>
        <dbReference type="EMBL" id="SVC87709.1"/>
    </source>
</evidence>
<name>A0A382QQB2_9ZZZZ</name>
<protein>
    <submittedName>
        <fullName evidence="1">Uncharacterized protein</fullName>
    </submittedName>
</protein>
<reference evidence="1" key="1">
    <citation type="submission" date="2018-05" db="EMBL/GenBank/DDBJ databases">
        <authorList>
            <person name="Lanie J.A."/>
            <person name="Ng W.-L."/>
            <person name="Kazmierczak K.M."/>
            <person name="Andrzejewski T.M."/>
            <person name="Davidsen T.M."/>
            <person name="Wayne K.J."/>
            <person name="Tettelin H."/>
            <person name="Glass J.I."/>
            <person name="Rusch D."/>
            <person name="Podicherti R."/>
            <person name="Tsui H.-C.T."/>
            <person name="Winkler M.E."/>
        </authorList>
    </citation>
    <scope>NUCLEOTIDE SEQUENCE</scope>
</reference>
<accession>A0A382QQB2</accession>
<gene>
    <name evidence="1" type="ORF">METZ01_LOCUS340563</name>
</gene>
<sequence>MKNVNRLYKSMFYLAGPMDDVKDRGLGWRNEIKKFLWSNDIGVLCPCDKA</sequence>
<organism evidence="1">
    <name type="scientific">marine metagenome</name>
    <dbReference type="NCBI Taxonomy" id="408172"/>
    <lineage>
        <taxon>unclassified sequences</taxon>
        <taxon>metagenomes</taxon>
        <taxon>ecological metagenomes</taxon>
    </lineage>
</organism>
<dbReference type="EMBL" id="UINC01116163">
    <property type="protein sequence ID" value="SVC87709.1"/>
    <property type="molecule type" value="Genomic_DNA"/>
</dbReference>
<feature type="non-terminal residue" evidence="1">
    <location>
        <position position="50"/>
    </location>
</feature>
<dbReference type="AlphaFoldDB" id="A0A382QQB2"/>
<proteinExistence type="predicted"/>